<keyword evidence="6" id="KW-1015">Disulfide bond</keyword>
<evidence type="ECO:0000256" key="7">
    <source>
        <dbReference type="ARBA" id="ARBA00023284"/>
    </source>
</evidence>
<keyword evidence="12" id="KW-1185">Reference proteome</keyword>
<dbReference type="InterPro" id="IPR001100">
    <property type="entry name" value="Pyr_nuc-diS_OxRdtase"/>
</dbReference>
<comment type="similarity">
    <text evidence="2 8">Belongs to the class-I pyridine nucleotide-disulfide oxidoreductase family.</text>
</comment>
<dbReference type="Proteomes" id="UP001562065">
    <property type="component" value="Unassembled WGS sequence"/>
</dbReference>
<comment type="cofactor">
    <cofactor evidence="1">
        <name>FAD</name>
        <dbReference type="ChEBI" id="CHEBI:57692"/>
    </cofactor>
</comment>
<organism evidence="11 12">
    <name type="scientific">Isoalcanivorax beigongshangi</name>
    <dbReference type="NCBI Taxonomy" id="3238810"/>
    <lineage>
        <taxon>Bacteria</taxon>
        <taxon>Pseudomonadati</taxon>
        <taxon>Pseudomonadota</taxon>
        <taxon>Gammaproteobacteria</taxon>
        <taxon>Oceanospirillales</taxon>
        <taxon>Alcanivoracaceae</taxon>
        <taxon>Isoalcanivorax</taxon>
    </lineage>
</organism>
<protein>
    <submittedName>
        <fullName evidence="11">Glutathione-disulfide reductase</fullName>
        <ecNumber evidence="11">1.8.1.7</ecNumber>
    </submittedName>
</protein>
<keyword evidence="3 8" id="KW-0285">Flavoprotein</keyword>
<dbReference type="SUPFAM" id="SSF51905">
    <property type="entry name" value="FAD/NAD(P)-binding domain"/>
    <property type="match status" value="1"/>
</dbReference>
<evidence type="ECO:0000256" key="3">
    <source>
        <dbReference type="ARBA" id="ARBA00022630"/>
    </source>
</evidence>
<dbReference type="RefSeq" id="WP_369455227.1">
    <property type="nucleotide sequence ID" value="NZ_JBGCUO010000001.1"/>
</dbReference>
<accession>A0ABV4AGN4</accession>
<evidence type="ECO:0000256" key="6">
    <source>
        <dbReference type="ARBA" id="ARBA00023157"/>
    </source>
</evidence>
<keyword evidence="4 8" id="KW-0274">FAD</keyword>
<dbReference type="Pfam" id="PF02852">
    <property type="entry name" value="Pyr_redox_dim"/>
    <property type="match status" value="1"/>
</dbReference>
<dbReference type="InterPro" id="IPR016156">
    <property type="entry name" value="FAD/NAD-linked_Rdtase_dimer_sf"/>
</dbReference>
<reference evidence="11 12" key="1">
    <citation type="submission" date="2024-07" db="EMBL/GenBank/DDBJ databases">
        <authorList>
            <person name="Ren Q."/>
        </authorList>
    </citation>
    <scope>NUCLEOTIDE SEQUENCE [LARGE SCALE GENOMIC DNA]</scope>
    <source>
        <strain evidence="11 12">REN37</strain>
    </source>
</reference>
<dbReference type="NCBIfam" id="NF004776">
    <property type="entry name" value="PRK06116.1"/>
    <property type="match status" value="1"/>
</dbReference>
<dbReference type="PANTHER" id="PTHR42737:SF2">
    <property type="entry name" value="GLUTATHIONE REDUCTASE"/>
    <property type="match status" value="1"/>
</dbReference>
<evidence type="ECO:0000256" key="5">
    <source>
        <dbReference type="ARBA" id="ARBA00023002"/>
    </source>
</evidence>
<dbReference type="SUPFAM" id="SSF55424">
    <property type="entry name" value="FAD/NAD-linked reductases, dimerisation (C-terminal) domain"/>
    <property type="match status" value="1"/>
</dbReference>
<feature type="domain" description="Pyridine nucleotide-disulphide oxidoreductase dimerisation" evidence="9">
    <location>
        <begin position="341"/>
        <end position="449"/>
    </location>
</feature>
<dbReference type="InterPro" id="IPR004099">
    <property type="entry name" value="Pyr_nucl-diS_OxRdtase_dimer"/>
</dbReference>
<feature type="domain" description="FAD/NAD(P)-binding" evidence="10">
    <location>
        <begin position="8"/>
        <end position="319"/>
    </location>
</feature>
<dbReference type="Gene3D" id="3.50.50.60">
    <property type="entry name" value="FAD/NAD(P)-binding domain"/>
    <property type="match status" value="2"/>
</dbReference>
<evidence type="ECO:0000256" key="1">
    <source>
        <dbReference type="ARBA" id="ARBA00001974"/>
    </source>
</evidence>
<dbReference type="PIRSF" id="PIRSF000350">
    <property type="entry name" value="Mercury_reductase_MerA"/>
    <property type="match status" value="1"/>
</dbReference>
<dbReference type="GO" id="GO:0004362">
    <property type="term" value="F:glutathione-disulfide reductase (NADPH) activity"/>
    <property type="evidence" value="ECO:0007669"/>
    <property type="project" value="UniProtKB-EC"/>
</dbReference>
<evidence type="ECO:0000256" key="4">
    <source>
        <dbReference type="ARBA" id="ARBA00022827"/>
    </source>
</evidence>
<gene>
    <name evidence="11" type="primary">gorA</name>
    <name evidence="11" type="ORF">AB5I84_07450</name>
</gene>
<dbReference type="PANTHER" id="PTHR42737">
    <property type="entry name" value="GLUTATHIONE REDUCTASE"/>
    <property type="match status" value="1"/>
</dbReference>
<dbReference type="EC" id="1.8.1.7" evidence="11"/>
<evidence type="ECO:0000313" key="11">
    <source>
        <dbReference type="EMBL" id="MEY1661982.1"/>
    </source>
</evidence>
<keyword evidence="5 8" id="KW-0560">Oxidoreductase</keyword>
<evidence type="ECO:0000256" key="8">
    <source>
        <dbReference type="RuleBase" id="RU003691"/>
    </source>
</evidence>
<evidence type="ECO:0000259" key="9">
    <source>
        <dbReference type="Pfam" id="PF02852"/>
    </source>
</evidence>
<dbReference type="InterPro" id="IPR023753">
    <property type="entry name" value="FAD/NAD-binding_dom"/>
</dbReference>
<name>A0ABV4AGN4_9GAMM</name>
<dbReference type="Gene3D" id="3.30.390.30">
    <property type="match status" value="1"/>
</dbReference>
<dbReference type="Pfam" id="PF07992">
    <property type="entry name" value="Pyr_redox_2"/>
    <property type="match status" value="1"/>
</dbReference>
<dbReference type="PROSITE" id="PS00076">
    <property type="entry name" value="PYRIDINE_REDOX_1"/>
    <property type="match status" value="1"/>
</dbReference>
<comment type="caution">
    <text evidence="11">The sequence shown here is derived from an EMBL/GenBank/DDBJ whole genome shotgun (WGS) entry which is preliminary data.</text>
</comment>
<dbReference type="InterPro" id="IPR046952">
    <property type="entry name" value="GSHR/TRXR-like"/>
</dbReference>
<proteinExistence type="inferred from homology"/>
<evidence type="ECO:0000313" key="12">
    <source>
        <dbReference type="Proteomes" id="UP001562065"/>
    </source>
</evidence>
<dbReference type="EMBL" id="JBGCUO010000001">
    <property type="protein sequence ID" value="MEY1661982.1"/>
    <property type="molecule type" value="Genomic_DNA"/>
</dbReference>
<dbReference type="PRINTS" id="PR00368">
    <property type="entry name" value="FADPNR"/>
</dbReference>
<sequence length="451" mass="48234">MTSTARHYDAIVIGAGSGGVRAARIAASLGAHVAIVEERFFGGTCVNVGCVPKKMFAYAAGLQDNFTLAADYGLSVGKVALDWDVLRDNKTREIERLNGIYRQLLEKAGVVIVEGSAQITGPGTVQVGELQLTAPRILIATGGTPFLPDIPGRDLALISDNLFYLPQLPERVAVVGGGYIATEFAGILNGLGASVTQLYRGDQILRGFDDDIRNHVAEQMQQQGVRLTLDTDVTRIEAVGEGRRLHLSNGETLEVDAVFYATGRTPKVAGLFAAGAAPALTEQGAVVVNAEFETSVPGLFAVGDVIDRVQLTPVALAEGMWWARQQFGNQRDVPPPSYENIPTAVFSHPPIGTVGLTEADARARHANVKIYRSSFRPLKYTLGNQQHRTLMKLVIDADSDKVLGLHVSGDDAAEIVQGFAVAVVMGATKADFDRTIGIHPTSAEEFVTMRD</sequence>
<evidence type="ECO:0000259" key="10">
    <source>
        <dbReference type="Pfam" id="PF07992"/>
    </source>
</evidence>
<dbReference type="InterPro" id="IPR036188">
    <property type="entry name" value="FAD/NAD-bd_sf"/>
</dbReference>
<keyword evidence="7 8" id="KW-0676">Redox-active center</keyword>
<dbReference type="PRINTS" id="PR00411">
    <property type="entry name" value="PNDRDTASEI"/>
</dbReference>
<evidence type="ECO:0000256" key="2">
    <source>
        <dbReference type="ARBA" id="ARBA00007532"/>
    </source>
</evidence>
<dbReference type="InterPro" id="IPR012999">
    <property type="entry name" value="Pyr_OxRdtase_I_AS"/>
</dbReference>